<evidence type="ECO:0000256" key="2">
    <source>
        <dbReference type="ARBA" id="ARBA00007103"/>
    </source>
</evidence>
<dbReference type="Gene3D" id="3.40.50.1100">
    <property type="match status" value="6"/>
</dbReference>
<feature type="region of interest" description="Disordered" evidence="7">
    <location>
        <begin position="300"/>
        <end position="321"/>
    </location>
</feature>
<evidence type="ECO:0000256" key="4">
    <source>
        <dbReference type="ARBA" id="ARBA00022679"/>
    </source>
</evidence>
<dbReference type="Pfam" id="PF00291">
    <property type="entry name" value="PALP"/>
    <property type="match status" value="2"/>
</dbReference>
<dbReference type="Proteomes" id="UP000824120">
    <property type="component" value="Chromosome 7"/>
</dbReference>
<organism evidence="10 11">
    <name type="scientific">Solanum commersonii</name>
    <name type="common">Commerson's wild potato</name>
    <name type="synonym">Commerson's nightshade</name>
    <dbReference type="NCBI Taxonomy" id="4109"/>
    <lineage>
        <taxon>Eukaryota</taxon>
        <taxon>Viridiplantae</taxon>
        <taxon>Streptophyta</taxon>
        <taxon>Embryophyta</taxon>
        <taxon>Tracheophyta</taxon>
        <taxon>Spermatophyta</taxon>
        <taxon>Magnoliopsida</taxon>
        <taxon>eudicotyledons</taxon>
        <taxon>Gunneridae</taxon>
        <taxon>Pentapetalae</taxon>
        <taxon>asterids</taxon>
        <taxon>lamiids</taxon>
        <taxon>Solanales</taxon>
        <taxon>Solanaceae</taxon>
        <taxon>Solanoideae</taxon>
        <taxon>Solaneae</taxon>
        <taxon>Solanum</taxon>
    </lineage>
</organism>
<dbReference type="InterPro" id="IPR050214">
    <property type="entry name" value="Cys_Synth/Cystath_Beta-Synth"/>
</dbReference>
<dbReference type="PANTHER" id="PTHR10314">
    <property type="entry name" value="CYSTATHIONINE BETA-SYNTHASE"/>
    <property type="match status" value="1"/>
</dbReference>
<evidence type="ECO:0000313" key="10">
    <source>
        <dbReference type="EMBL" id="KAG5597967.1"/>
    </source>
</evidence>
<comment type="catalytic activity">
    <reaction evidence="6">
        <text>O-acetyl-L-serine + hydrogen sulfide = L-cysteine + acetate</text>
        <dbReference type="Rhea" id="RHEA:14829"/>
        <dbReference type="ChEBI" id="CHEBI:29919"/>
        <dbReference type="ChEBI" id="CHEBI:30089"/>
        <dbReference type="ChEBI" id="CHEBI:35235"/>
        <dbReference type="ChEBI" id="CHEBI:58340"/>
        <dbReference type="EC" id="2.5.1.47"/>
    </reaction>
</comment>
<evidence type="ECO:0000256" key="5">
    <source>
        <dbReference type="ARBA" id="ARBA00022898"/>
    </source>
</evidence>
<evidence type="ECO:0000256" key="8">
    <source>
        <dbReference type="SAM" id="Phobius"/>
    </source>
</evidence>
<comment type="caution">
    <text evidence="10">The sequence shown here is derived from an EMBL/GenBank/DDBJ whole genome shotgun (WGS) entry which is preliminary data.</text>
</comment>
<evidence type="ECO:0000256" key="1">
    <source>
        <dbReference type="ARBA" id="ARBA00001933"/>
    </source>
</evidence>
<dbReference type="GO" id="GO:0004124">
    <property type="term" value="F:cysteine synthase activity"/>
    <property type="evidence" value="ECO:0007669"/>
    <property type="project" value="UniProtKB-EC"/>
</dbReference>
<evidence type="ECO:0000256" key="3">
    <source>
        <dbReference type="ARBA" id="ARBA00012681"/>
    </source>
</evidence>
<dbReference type="CDD" id="cd01561">
    <property type="entry name" value="CBS_like"/>
    <property type="match status" value="1"/>
</dbReference>
<evidence type="ECO:0000256" key="6">
    <source>
        <dbReference type="ARBA" id="ARBA00047931"/>
    </source>
</evidence>
<dbReference type="FunFam" id="3.40.50.1100:FF:000049">
    <property type="entry name" value="Cysteine synthase, putative"/>
    <property type="match status" value="1"/>
</dbReference>
<feature type="transmembrane region" description="Helical" evidence="8">
    <location>
        <begin position="6"/>
        <end position="24"/>
    </location>
</feature>
<keyword evidence="8" id="KW-0812">Transmembrane</keyword>
<dbReference type="PROSITE" id="PS00901">
    <property type="entry name" value="CYS_SYNTHASE"/>
    <property type="match status" value="1"/>
</dbReference>
<gene>
    <name evidence="10" type="ORF">H5410_039199</name>
</gene>
<dbReference type="AlphaFoldDB" id="A0A9J5YDM4"/>
<sequence>MAPVRTAGAVATLLSIAIVSYFLCKTTQHKSPRKMKLQRRRTGLVAAVGNTPLIRINSLSDATGCEILGKAEFLNPGGSVKDRVAVKIIEELQLAKLIDKAMSFRCIGVGKVSDFMSATGHLHEKYLGRSNMELNYIFVDIYLSALIAAKMSDSMSTTGCFPVKSWGKSNTLYGILLRNSMSSLQFPICLRLLVVIGMRRFLVRRKAKLGDFLHVALESGALAEGGVVTEGSAGSTAISLATVAPAYGCRCHVVIPDDAALEKAQILEALGATVERVRPVSITHRDHFVNIARRRALEASELTSTTRKKSQIDANDSSQINGHSISEEKQNMQFSSECKGGFFADQFENLANFRSHYEGTGPEILEQTGGKLDAFIAAAGTGGTVAGVSQYLKDQNSNIKCFLIDPPGSGLYNKVTRGVMYTREEAEGRRLKNPFDTITEGIGINRLTENFKMAKLDGAFRGTDMEAVEMSRFIPLQSTTHYSIFSSCKDVNMQINVFGTYLLKNDGLFIGSSSAMNCVGAVRVAKALGPGHTIVTILCDSGMRHLSKFHNDEYLSEHGLTPSATGLEFLHS</sequence>
<protein>
    <recommendedName>
        <fullName evidence="3">cysteine synthase</fullName>
        <ecNumber evidence="3">2.5.1.47</ecNumber>
    </recommendedName>
</protein>
<dbReference type="InterPro" id="IPR036052">
    <property type="entry name" value="TrpB-like_PALP_sf"/>
</dbReference>
<keyword evidence="8" id="KW-1133">Transmembrane helix</keyword>
<keyword evidence="5" id="KW-0663">Pyridoxal phosphate</keyword>
<reference evidence="10 11" key="1">
    <citation type="submission" date="2020-09" db="EMBL/GenBank/DDBJ databases">
        <title>De no assembly of potato wild relative species, Solanum commersonii.</title>
        <authorList>
            <person name="Cho K."/>
        </authorList>
    </citation>
    <scope>NUCLEOTIDE SEQUENCE [LARGE SCALE GENOMIC DNA]</scope>
    <source>
        <strain evidence="10">LZ3.2</strain>
        <tissue evidence="10">Leaf</tissue>
    </source>
</reference>
<keyword evidence="8" id="KW-0472">Membrane</keyword>
<comment type="similarity">
    <text evidence="2">Belongs to the cysteine synthase/cystathionine beta-synthase family.</text>
</comment>
<feature type="domain" description="Tryptophan synthase beta chain-like PALP" evidence="9">
    <location>
        <begin position="219"/>
        <end position="472"/>
    </location>
</feature>
<dbReference type="GO" id="GO:0006535">
    <property type="term" value="P:cysteine biosynthetic process from serine"/>
    <property type="evidence" value="ECO:0007669"/>
    <property type="project" value="InterPro"/>
</dbReference>
<proteinExistence type="inferred from homology"/>
<dbReference type="EMBL" id="JACXVP010000007">
    <property type="protein sequence ID" value="KAG5597967.1"/>
    <property type="molecule type" value="Genomic_DNA"/>
</dbReference>
<evidence type="ECO:0000313" key="11">
    <source>
        <dbReference type="Proteomes" id="UP000824120"/>
    </source>
</evidence>
<evidence type="ECO:0000256" key="7">
    <source>
        <dbReference type="SAM" id="MobiDB-lite"/>
    </source>
</evidence>
<dbReference type="InterPro" id="IPR001926">
    <property type="entry name" value="TrpB-like_PALP"/>
</dbReference>
<keyword evidence="4" id="KW-0808">Transferase</keyword>
<evidence type="ECO:0000259" key="9">
    <source>
        <dbReference type="Pfam" id="PF00291"/>
    </source>
</evidence>
<dbReference type="SUPFAM" id="SSF53686">
    <property type="entry name" value="Tryptophan synthase beta subunit-like PLP-dependent enzymes"/>
    <property type="match status" value="2"/>
</dbReference>
<dbReference type="EC" id="2.5.1.47" evidence="3"/>
<feature type="compositionally biased region" description="Polar residues" evidence="7">
    <location>
        <begin position="312"/>
        <end position="321"/>
    </location>
</feature>
<accession>A0A9J5YDM4</accession>
<dbReference type="OrthoDB" id="10259545at2759"/>
<dbReference type="InterPro" id="IPR001216">
    <property type="entry name" value="P-phosphate_BS"/>
</dbReference>
<feature type="domain" description="Tryptophan synthase beta chain-like PALP" evidence="9">
    <location>
        <begin position="47"/>
        <end position="93"/>
    </location>
</feature>
<name>A0A9J5YDM4_SOLCO</name>
<keyword evidence="11" id="KW-1185">Reference proteome</keyword>
<comment type="cofactor">
    <cofactor evidence="1">
        <name>pyridoxal 5'-phosphate</name>
        <dbReference type="ChEBI" id="CHEBI:597326"/>
    </cofactor>
</comment>